<proteinExistence type="inferred from homology"/>
<feature type="transmembrane region" description="Helical" evidence="8">
    <location>
        <begin position="137"/>
        <end position="160"/>
    </location>
</feature>
<keyword evidence="5 8" id="KW-1133">Transmembrane helix</keyword>
<keyword evidence="6 8" id="KW-0472">Membrane</keyword>
<accession>A0AAV5TFR5</accession>
<comment type="caution">
    <text evidence="9">The sequence shown here is derived from an EMBL/GenBank/DDBJ whole genome shotgun (WGS) entry which is preliminary data.</text>
</comment>
<evidence type="ECO:0000256" key="7">
    <source>
        <dbReference type="RuleBase" id="RU000477"/>
    </source>
</evidence>
<keyword evidence="10" id="KW-1185">Reference proteome</keyword>
<evidence type="ECO:0000256" key="4">
    <source>
        <dbReference type="ARBA" id="ARBA00022692"/>
    </source>
</evidence>
<feature type="non-terminal residue" evidence="9">
    <location>
        <position position="1"/>
    </location>
</feature>
<evidence type="ECO:0000256" key="1">
    <source>
        <dbReference type="ARBA" id="ARBA00004141"/>
    </source>
</evidence>
<name>A0AAV5TFR5_9BILA</name>
<keyword evidence="3 7" id="KW-0813">Transport</keyword>
<keyword evidence="4 7" id="KW-0812">Transmembrane</keyword>
<reference evidence="9" key="1">
    <citation type="submission" date="2023-10" db="EMBL/GenBank/DDBJ databases">
        <title>Genome assembly of Pristionchus species.</title>
        <authorList>
            <person name="Yoshida K."/>
            <person name="Sommer R.J."/>
        </authorList>
    </citation>
    <scope>NUCLEOTIDE SEQUENCE</scope>
    <source>
        <strain evidence="9">RS0144</strain>
    </source>
</reference>
<dbReference type="GO" id="GO:0005886">
    <property type="term" value="C:plasma membrane"/>
    <property type="evidence" value="ECO:0007669"/>
    <property type="project" value="TreeGrafter"/>
</dbReference>
<feature type="transmembrane region" description="Helical" evidence="8">
    <location>
        <begin position="210"/>
        <end position="231"/>
    </location>
</feature>
<dbReference type="PANTHER" id="PTHR19139">
    <property type="entry name" value="AQUAPORIN TRANSPORTER"/>
    <property type="match status" value="1"/>
</dbReference>
<evidence type="ECO:0000256" key="2">
    <source>
        <dbReference type="ARBA" id="ARBA00006175"/>
    </source>
</evidence>
<dbReference type="AlphaFoldDB" id="A0AAV5TFR5"/>
<dbReference type="InterPro" id="IPR022357">
    <property type="entry name" value="MIP_CS"/>
</dbReference>
<evidence type="ECO:0008006" key="11">
    <source>
        <dbReference type="Google" id="ProtNLM"/>
    </source>
</evidence>
<dbReference type="PRINTS" id="PR00783">
    <property type="entry name" value="MINTRINSICP"/>
</dbReference>
<evidence type="ECO:0000256" key="8">
    <source>
        <dbReference type="SAM" id="Phobius"/>
    </source>
</evidence>
<dbReference type="EMBL" id="BTSX01000003">
    <property type="protein sequence ID" value="GMS91176.1"/>
    <property type="molecule type" value="Genomic_DNA"/>
</dbReference>
<dbReference type="InterPro" id="IPR034294">
    <property type="entry name" value="Aquaporin_transptr"/>
</dbReference>
<dbReference type="FunFam" id="1.20.1080.10:FF:000019">
    <property type="entry name" value="AQuaPorin or aquaglyceroporin related"/>
    <property type="match status" value="1"/>
</dbReference>
<evidence type="ECO:0000256" key="6">
    <source>
        <dbReference type="ARBA" id="ARBA00023136"/>
    </source>
</evidence>
<dbReference type="PANTHER" id="PTHR19139:SF284">
    <property type="entry name" value="AQUAPORIN"/>
    <property type="match status" value="1"/>
</dbReference>
<evidence type="ECO:0000256" key="3">
    <source>
        <dbReference type="ARBA" id="ARBA00022448"/>
    </source>
</evidence>
<dbReference type="Pfam" id="PF00230">
    <property type="entry name" value="MIP"/>
    <property type="match status" value="1"/>
</dbReference>
<gene>
    <name evidence="9" type="ORF">PENTCL1PPCAC_13351</name>
</gene>
<evidence type="ECO:0000313" key="10">
    <source>
        <dbReference type="Proteomes" id="UP001432027"/>
    </source>
</evidence>
<dbReference type="PROSITE" id="PS00221">
    <property type="entry name" value="MIP"/>
    <property type="match status" value="1"/>
</dbReference>
<feature type="transmembrane region" description="Helical" evidence="8">
    <location>
        <begin position="91"/>
        <end position="110"/>
    </location>
</feature>
<dbReference type="Proteomes" id="UP001432027">
    <property type="component" value="Unassembled WGS sequence"/>
</dbReference>
<dbReference type="SUPFAM" id="SSF81338">
    <property type="entry name" value="Aquaporin-like"/>
    <property type="match status" value="1"/>
</dbReference>
<comment type="subcellular location">
    <subcellularLocation>
        <location evidence="1">Membrane</location>
        <topology evidence="1">Multi-pass membrane protein</topology>
    </subcellularLocation>
</comment>
<evidence type="ECO:0000313" key="9">
    <source>
        <dbReference type="EMBL" id="GMS91176.1"/>
    </source>
</evidence>
<dbReference type="InterPro" id="IPR000425">
    <property type="entry name" value="MIP"/>
</dbReference>
<dbReference type="GO" id="GO:0015250">
    <property type="term" value="F:water channel activity"/>
    <property type="evidence" value="ECO:0007669"/>
    <property type="project" value="TreeGrafter"/>
</dbReference>
<comment type="similarity">
    <text evidence="2 7">Belongs to the MIP/aquaporin (TC 1.A.8) family.</text>
</comment>
<evidence type="ECO:0000256" key="5">
    <source>
        <dbReference type="ARBA" id="ARBA00022989"/>
    </source>
</evidence>
<organism evidence="9 10">
    <name type="scientific">Pristionchus entomophagus</name>
    <dbReference type="NCBI Taxonomy" id="358040"/>
    <lineage>
        <taxon>Eukaryota</taxon>
        <taxon>Metazoa</taxon>
        <taxon>Ecdysozoa</taxon>
        <taxon>Nematoda</taxon>
        <taxon>Chromadorea</taxon>
        <taxon>Rhabditida</taxon>
        <taxon>Rhabditina</taxon>
        <taxon>Diplogasteromorpha</taxon>
        <taxon>Diplogasteroidea</taxon>
        <taxon>Neodiplogasteridae</taxon>
        <taxon>Pristionchus</taxon>
    </lineage>
</organism>
<protein>
    <recommendedName>
        <fullName evidence="11">Aquaporin</fullName>
    </recommendedName>
</protein>
<feature type="transmembrane region" description="Helical" evidence="8">
    <location>
        <begin position="265"/>
        <end position="285"/>
    </location>
</feature>
<sequence length="294" mass="31577">SLQRSNNMQSSNKVSVEPTPSYMSQAWTSDDDHCAHDLNEKGEVKTRTSLTSAPKEREYSLFNKCFIEFLGDLIFVFAGSMQGYINGSMDAILHAAFLHGLAIFVLKTSLGHISGGHFNPAVSLGGFLGGHLPLLHLLLYVVSQLLGGICGSLLTSAVLSKEEFTAILAGATLLETDTNTWYQGLIAESMATFMLVHTSLNATMGSSDKVLGHLAAGMTVSIGILACGRVSGASMNPARSLGPNIIGWAFISAEALPAGWWGYHYIYWVGPAIGSCIAAAVYWLFERQEKRVIP</sequence>
<dbReference type="Gene3D" id="1.20.1080.10">
    <property type="entry name" value="Glycerol uptake facilitator protein"/>
    <property type="match status" value="1"/>
</dbReference>
<dbReference type="InterPro" id="IPR023271">
    <property type="entry name" value="Aquaporin-like"/>
</dbReference>